<dbReference type="InterPro" id="IPR036412">
    <property type="entry name" value="HAD-like_sf"/>
</dbReference>
<dbReference type="PANTHER" id="PTHR43434:SF23">
    <property type="entry name" value="PHOSPHOGLYCOLATE PHOSPHATASE"/>
    <property type="match status" value="1"/>
</dbReference>
<dbReference type="SFLD" id="SFLDG01129">
    <property type="entry name" value="C1.5:_HAD__Beta-PGM__Phosphata"/>
    <property type="match status" value="1"/>
</dbReference>
<dbReference type="InterPro" id="IPR050155">
    <property type="entry name" value="HAD-like_hydrolase_sf"/>
</dbReference>
<keyword evidence="2 5" id="KW-0378">Hydrolase</keyword>
<dbReference type="GO" id="GO:0046872">
    <property type="term" value="F:metal ion binding"/>
    <property type="evidence" value="ECO:0007669"/>
    <property type="project" value="UniProtKB-KW"/>
</dbReference>
<dbReference type="OrthoDB" id="9776368at2"/>
<dbReference type="SFLD" id="SFLDS00003">
    <property type="entry name" value="Haloacid_Dehalogenase"/>
    <property type="match status" value="1"/>
</dbReference>
<proteinExistence type="predicted"/>
<dbReference type="InterPro" id="IPR023198">
    <property type="entry name" value="PGP-like_dom2"/>
</dbReference>
<dbReference type="GO" id="GO:0005829">
    <property type="term" value="C:cytosol"/>
    <property type="evidence" value="ECO:0007669"/>
    <property type="project" value="TreeGrafter"/>
</dbReference>
<dbReference type="GO" id="GO:0008967">
    <property type="term" value="F:phosphoglycolate phosphatase activity"/>
    <property type="evidence" value="ECO:0007669"/>
    <property type="project" value="UniProtKB-EC"/>
</dbReference>
<dbReference type="SUPFAM" id="SSF56784">
    <property type="entry name" value="HAD-like"/>
    <property type="match status" value="1"/>
</dbReference>
<protein>
    <submittedName>
        <fullName evidence="5">Phosphoglycolate phosphatase</fullName>
        <ecNumber evidence="5">3.1.3.18</ecNumber>
    </submittedName>
</protein>
<organism evidence="5 6">
    <name type="scientific">Grimontia celer</name>
    <dbReference type="NCBI Taxonomy" id="1796497"/>
    <lineage>
        <taxon>Bacteria</taxon>
        <taxon>Pseudomonadati</taxon>
        <taxon>Pseudomonadota</taxon>
        <taxon>Gammaproteobacteria</taxon>
        <taxon>Vibrionales</taxon>
        <taxon>Vibrionaceae</taxon>
        <taxon>Grimontia</taxon>
    </lineage>
</organism>
<sequence length="218" mass="23686">MKGSVEAVLFDLDGTLLDTAPDMANAANCVLKDHGLPPLSDSQIQANTSHGARGLLRTGFGETLQGKDLDQLRLSFLEHYAENICTTTTLYSGVIELLEQLTARQIPWGIVTNKPGFLTGMLLPYFPLLLQARTIVCADTTPHAKPHPAPLLHGASILTIEPEKCLYVGDILNDIVAAKAANMMSAVASWGYIGETDRPTEWEADQIFNKPVEILSLF</sequence>
<dbReference type="EC" id="3.1.3.18" evidence="5"/>
<evidence type="ECO:0000256" key="2">
    <source>
        <dbReference type="ARBA" id="ARBA00022801"/>
    </source>
</evidence>
<dbReference type="Proteomes" id="UP000071641">
    <property type="component" value="Unassembled WGS sequence"/>
</dbReference>
<dbReference type="InterPro" id="IPR023214">
    <property type="entry name" value="HAD_sf"/>
</dbReference>
<dbReference type="GO" id="GO:0006281">
    <property type="term" value="P:DNA repair"/>
    <property type="evidence" value="ECO:0007669"/>
    <property type="project" value="TreeGrafter"/>
</dbReference>
<dbReference type="SFLD" id="SFLDG01135">
    <property type="entry name" value="C1.5.6:_HAD__Beta-PGM__Phospha"/>
    <property type="match status" value="1"/>
</dbReference>
<dbReference type="EMBL" id="FIZX01000001">
    <property type="protein sequence ID" value="CZF77933.1"/>
    <property type="molecule type" value="Genomic_DNA"/>
</dbReference>
<dbReference type="Gene3D" id="1.10.150.240">
    <property type="entry name" value="Putative phosphatase, domain 2"/>
    <property type="match status" value="1"/>
</dbReference>
<keyword evidence="3" id="KW-0460">Magnesium</keyword>
<dbReference type="Pfam" id="PF13419">
    <property type="entry name" value="HAD_2"/>
    <property type="match status" value="1"/>
</dbReference>
<keyword evidence="1" id="KW-0479">Metal-binding</keyword>
<keyword evidence="4" id="KW-0119">Carbohydrate metabolism</keyword>
<evidence type="ECO:0000256" key="4">
    <source>
        <dbReference type="ARBA" id="ARBA00023277"/>
    </source>
</evidence>
<dbReference type="AlphaFoldDB" id="A0A128ETP2"/>
<evidence type="ECO:0000256" key="3">
    <source>
        <dbReference type="ARBA" id="ARBA00022842"/>
    </source>
</evidence>
<dbReference type="Gene3D" id="3.40.50.1000">
    <property type="entry name" value="HAD superfamily/HAD-like"/>
    <property type="match status" value="1"/>
</dbReference>
<reference evidence="6" key="1">
    <citation type="submission" date="2016-02" db="EMBL/GenBank/DDBJ databases">
        <authorList>
            <person name="Rodrigo-Torres Lidia"/>
            <person name="Arahal R.David."/>
        </authorList>
    </citation>
    <scope>NUCLEOTIDE SEQUENCE [LARGE SCALE GENOMIC DNA]</scope>
    <source>
        <strain evidence="6">CECT 9029</strain>
    </source>
</reference>
<evidence type="ECO:0000313" key="5">
    <source>
        <dbReference type="EMBL" id="CZF77933.1"/>
    </source>
</evidence>
<accession>A0A128ETP2</accession>
<dbReference type="PANTHER" id="PTHR43434">
    <property type="entry name" value="PHOSPHOGLYCOLATE PHOSPHATASE"/>
    <property type="match status" value="1"/>
</dbReference>
<keyword evidence="6" id="KW-1185">Reference proteome</keyword>
<dbReference type="RefSeq" id="WP_062660887.1">
    <property type="nucleotide sequence ID" value="NZ_FIZX01000001.1"/>
</dbReference>
<dbReference type="InterPro" id="IPR006439">
    <property type="entry name" value="HAD-SF_hydro_IA"/>
</dbReference>
<gene>
    <name evidence="5" type="primary">gph_1</name>
    <name evidence="5" type="ORF">GCE9029_00515</name>
</gene>
<evidence type="ECO:0000256" key="1">
    <source>
        <dbReference type="ARBA" id="ARBA00022723"/>
    </source>
</evidence>
<evidence type="ECO:0000313" key="6">
    <source>
        <dbReference type="Proteomes" id="UP000071641"/>
    </source>
</evidence>
<dbReference type="STRING" id="1796497.GCE9029_00515"/>
<dbReference type="NCBIfam" id="TIGR01549">
    <property type="entry name" value="HAD-SF-IA-v1"/>
    <property type="match status" value="1"/>
</dbReference>
<name>A0A128ETP2_9GAMM</name>
<dbReference type="InterPro" id="IPR041492">
    <property type="entry name" value="HAD_2"/>
</dbReference>